<dbReference type="EMBL" id="AYKW01000023">
    <property type="protein sequence ID" value="PIL29033.1"/>
    <property type="molecule type" value="Genomic_DNA"/>
</dbReference>
<reference evidence="3 4" key="1">
    <citation type="journal article" date="2015" name="Sci. Rep.">
        <title>Chromosome-level genome map provides insights into diverse defense mechanisms in the medicinal fungus Ganoderma sinense.</title>
        <authorList>
            <person name="Zhu Y."/>
            <person name="Xu J."/>
            <person name="Sun C."/>
            <person name="Zhou S."/>
            <person name="Xu H."/>
            <person name="Nelson D.R."/>
            <person name="Qian J."/>
            <person name="Song J."/>
            <person name="Luo H."/>
            <person name="Xiang L."/>
            <person name="Li Y."/>
            <person name="Xu Z."/>
            <person name="Ji A."/>
            <person name="Wang L."/>
            <person name="Lu S."/>
            <person name="Hayward A."/>
            <person name="Sun W."/>
            <person name="Li X."/>
            <person name="Schwartz D.C."/>
            <person name="Wang Y."/>
            <person name="Chen S."/>
        </authorList>
    </citation>
    <scope>NUCLEOTIDE SEQUENCE [LARGE SCALE GENOMIC DNA]</scope>
    <source>
        <strain evidence="3 4">ZZ0214-1</strain>
    </source>
</reference>
<feature type="region of interest" description="Disordered" evidence="1">
    <location>
        <begin position="210"/>
        <end position="231"/>
    </location>
</feature>
<evidence type="ECO:0000313" key="3">
    <source>
        <dbReference type="EMBL" id="PIL29033.1"/>
    </source>
</evidence>
<evidence type="ECO:0000256" key="2">
    <source>
        <dbReference type="SAM" id="Phobius"/>
    </source>
</evidence>
<feature type="compositionally biased region" description="Low complexity" evidence="1">
    <location>
        <begin position="344"/>
        <end position="361"/>
    </location>
</feature>
<feature type="region of interest" description="Disordered" evidence="1">
    <location>
        <begin position="344"/>
        <end position="452"/>
    </location>
</feature>
<dbReference type="AlphaFoldDB" id="A0A2G8S5I8"/>
<keyword evidence="2" id="KW-0812">Transmembrane</keyword>
<keyword evidence="2" id="KW-0472">Membrane</keyword>
<gene>
    <name evidence="3" type="ORF">GSI_09081</name>
</gene>
<feature type="transmembrane region" description="Helical" evidence="2">
    <location>
        <begin position="631"/>
        <end position="652"/>
    </location>
</feature>
<dbReference type="STRING" id="1077348.A0A2G8S5I8"/>
<sequence length="656" mass="70677">MLLATFNRVFRPVTASFDSERSREFDPLSGLSVRPRLCERDEDDASSDGDRNINIGDLCLSVDSDDAPLLARRHSPQPSTSTTTTVTVTASGEILHAGPSHVYWKTPHLDSGIVLGSQRPSSRAGPASSNSVDYASIHSHTPTSPVLWGYHSISRLRKYKPSSLGRQSLRSLRLPRDSFSASEDSDAESAHSLRDEQPALPKQLSPIHEQQVPFPPHRKLSVDSVRTPDSTRTFDRITTHSTHSAFINRPLKRSISQTSTSTHLSAMSAPTPPLIPPLDLRPNFQATMGSVPSQGRQSPIVLQLPTPRKSRLPTPTLPTVIGSPRQTNMVSVIYEDGASASASARSSAGSADTSGTASTARPAGLCDPASPQSRSDADGEPDTRPNSLSLSRIVPRPQNPVPPSTHSRLETPRNSDSGVLLRPLPPSPDWLSADGPEAPFLAHSDSGGQRSELRLKGTTSFGSAPFVHPPPADAQRERATHACVLFWAGFVAPWCWLIGGWLLSREGEPEGHGPILPLWHRHRHLSRRRGAGRGTHVPVDRGDGCEYGELDHQQHARGVPCGDGGGAHEFRGSGTASEKRAKAMTSWYPLFAPSVESLAPSTRSLSSAHKLRILHDHGARGVDPWIARCRVAAGVSGVFIFAGFVVAMVFAARVHA</sequence>
<name>A0A2G8S5I8_9APHY</name>
<protein>
    <submittedName>
        <fullName evidence="3">Uncharacterized protein</fullName>
    </submittedName>
</protein>
<accession>A0A2G8S5I8</accession>
<comment type="caution">
    <text evidence="3">The sequence shown here is derived from an EMBL/GenBank/DDBJ whole genome shotgun (WGS) entry which is preliminary data.</text>
</comment>
<evidence type="ECO:0000313" key="4">
    <source>
        <dbReference type="Proteomes" id="UP000230002"/>
    </source>
</evidence>
<dbReference type="Proteomes" id="UP000230002">
    <property type="component" value="Unassembled WGS sequence"/>
</dbReference>
<feature type="region of interest" description="Disordered" evidence="1">
    <location>
        <begin position="305"/>
        <end position="324"/>
    </location>
</feature>
<proteinExistence type="predicted"/>
<organism evidence="3 4">
    <name type="scientific">Ganoderma sinense ZZ0214-1</name>
    <dbReference type="NCBI Taxonomy" id="1077348"/>
    <lineage>
        <taxon>Eukaryota</taxon>
        <taxon>Fungi</taxon>
        <taxon>Dikarya</taxon>
        <taxon>Basidiomycota</taxon>
        <taxon>Agaricomycotina</taxon>
        <taxon>Agaricomycetes</taxon>
        <taxon>Polyporales</taxon>
        <taxon>Polyporaceae</taxon>
        <taxon>Ganoderma</taxon>
    </lineage>
</organism>
<keyword evidence="2" id="KW-1133">Transmembrane helix</keyword>
<keyword evidence="4" id="KW-1185">Reference proteome</keyword>
<dbReference type="OrthoDB" id="3251367at2759"/>
<evidence type="ECO:0000256" key="1">
    <source>
        <dbReference type="SAM" id="MobiDB-lite"/>
    </source>
</evidence>
<feature type="region of interest" description="Disordered" evidence="1">
    <location>
        <begin position="175"/>
        <end position="195"/>
    </location>
</feature>